<dbReference type="PANTHER" id="PTHR13343:SF28">
    <property type="entry name" value="PENTATRICOPEPTIDE REPEAT (PPR) SUPERFAMILY PROTEIN"/>
    <property type="match status" value="1"/>
</dbReference>
<protein>
    <recommendedName>
        <fullName evidence="4">FMN-binding split barrel</fullName>
    </recommendedName>
</protein>
<dbReference type="PANTHER" id="PTHR13343">
    <property type="entry name" value="CREG1 PROTEIN"/>
    <property type="match status" value="1"/>
</dbReference>
<dbReference type="SUPFAM" id="SSF50475">
    <property type="entry name" value="FMN-binding split barrel"/>
    <property type="match status" value="1"/>
</dbReference>
<sequence length="477" mass="53151">MTVRFPAVANFCSSTALSQYRSICRVEDAAGGHVSSRRLPRSGSVNGTWSRRLNGSSVRRRSSLVKNGIRASAEHLGSASDPVKQNGRPWYHPSEDIAESTSENREDARLTAAETTRTVIEVADFEDVEVCCVQVNSKATLMITQLFNDEVHGNVLWPDLPYVNDEHGNIYFQVEHDKDILQSLTSDNNFVDWVNVLDDEDNDDNEDDDDEALGDWAKLETMRSSHPMSFAKKVAQVIVQYIDSLVVASDDPINLMEEAPAGLSIQGLLRPALTEEHSDIQKHMSSNQSRDADILQVGEIVENKLEDLHIINGQRHESESSNDSSIQAEESNKEDVPRDGTTFYKLEMIKIQLILAHGHQAVVEVEDVKKAQPDAIALSASKIISRLKSGGEKTTQALKALCWRTKGIQVEEAAIIGVDSVGFDLRVCSGTQIQTLRFAFNTRATSEYGAEIQLNEMLFPRIHQKPQKKKQTYQNEC</sequence>
<feature type="region of interest" description="Disordered" evidence="1">
    <location>
        <begin position="312"/>
        <end position="339"/>
    </location>
</feature>
<evidence type="ECO:0008006" key="4">
    <source>
        <dbReference type="Google" id="ProtNLM"/>
    </source>
</evidence>
<keyword evidence="3" id="KW-1185">Reference proteome</keyword>
<dbReference type="InterPro" id="IPR037119">
    <property type="entry name" value="Haem_oxidase_HugZ-like_sf"/>
</dbReference>
<reference evidence="2 3" key="1">
    <citation type="submission" date="2021-02" db="EMBL/GenBank/DDBJ databases">
        <title>Plant Genome Project.</title>
        <authorList>
            <person name="Zhang R.-G."/>
        </authorList>
    </citation>
    <scope>NUCLEOTIDE SEQUENCE [LARGE SCALE GENOMIC DNA]</scope>
    <source>
        <tissue evidence="2">Leaves</tissue>
    </source>
</reference>
<dbReference type="EMBL" id="JAFEMO010000011">
    <property type="protein sequence ID" value="KAH7557701.1"/>
    <property type="molecule type" value="Genomic_DNA"/>
</dbReference>
<comment type="caution">
    <text evidence="2">The sequence shown here is derived from an EMBL/GenBank/DDBJ whole genome shotgun (WGS) entry which is preliminary data.</text>
</comment>
<feature type="region of interest" description="Disordered" evidence="1">
    <location>
        <begin position="75"/>
        <end position="105"/>
    </location>
</feature>
<organism evidence="2 3">
    <name type="scientific">Xanthoceras sorbifolium</name>
    <dbReference type="NCBI Taxonomy" id="99658"/>
    <lineage>
        <taxon>Eukaryota</taxon>
        <taxon>Viridiplantae</taxon>
        <taxon>Streptophyta</taxon>
        <taxon>Embryophyta</taxon>
        <taxon>Tracheophyta</taxon>
        <taxon>Spermatophyta</taxon>
        <taxon>Magnoliopsida</taxon>
        <taxon>eudicotyledons</taxon>
        <taxon>Gunneridae</taxon>
        <taxon>Pentapetalae</taxon>
        <taxon>rosids</taxon>
        <taxon>malvids</taxon>
        <taxon>Sapindales</taxon>
        <taxon>Sapindaceae</taxon>
        <taxon>Xanthoceroideae</taxon>
        <taxon>Xanthoceras</taxon>
    </lineage>
</organism>
<evidence type="ECO:0000313" key="3">
    <source>
        <dbReference type="Proteomes" id="UP000827721"/>
    </source>
</evidence>
<dbReference type="Gene3D" id="3.20.180.10">
    <property type="entry name" value="PNP-oxidase-like"/>
    <property type="match status" value="1"/>
</dbReference>
<name>A0ABQ8HGG5_9ROSI</name>
<accession>A0ABQ8HGG5</accession>
<evidence type="ECO:0000313" key="2">
    <source>
        <dbReference type="EMBL" id="KAH7557701.1"/>
    </source>
</evidence>
<dbReference type="Proteomes" id="UP000827721">
    <property type="component" value="Unassembled WGS sequence"/>
</dbReference>
<proteinExistence type="predicted"/>
<gene>
    <name evidence="2" type="ORF">JRO89_XS11G0205600</name>
</gene>
<evidence type="ECO:0000256" key="1">
    <source>
        <dbReference type="SAM" id="MobiDB-lite"/>
    </source>
</evidence>